<dbReference type="SFLD" id="SFLDG01129">
    <property type="entry name" value="C1.5:_HAD__Beta-PGM__Phosphata"/>
    <property type="match status" value="1"/>
</dbReference>
<dbReference type="InterPro" id="IPR006439">
    <property type="entry name" value="HAD-SF_hydro_IA"/>
</dbReference>
<dbReference type="Gene3D" id="1.20.120.1600">
    <property type="match status" value="1"/>
</dbReference>
<name>A0ABW5RAA5_9BACL</name>
<dbReference type="Pfam" id="PF00702">
    <property type="entry name" value="Hydrolase"/>
    <property type="match status" value="1"/>
</dbReference>
<dbReference type="InterPro" id="IPR051540">
    <property type="entry name" value="S-2-haloacid_dehalogenase"/>
</dbReference>
<proteinExistence type="predicted"/>
<organism evidence="3 4">
    <name type="scientific">Marinicrinis sediminis</name>
    <dbReference type="NCBI Taxonomy" id="1652465"/>
    <lineage>
        <taxon>Bacteria</taxon>
        <taxon>Bacillati</taxon>
        <taxon>Bacillota</taxon>
        <taxon>Bacilli</taxon>
        <taxon>Bacillales</taxon>
        <taxon>Paenibacillaceae</taxon>
    </lineage>
</organism>
<dbReference type="PANTHER" id="PTHR43316:SF3">
    <property type="entry name" value="HALOACID DEHALOGENASE, TYPE II (AFU_ORTHOLOGUE AFUA_2G07750)-RELATED"/>
    <property type="match status" value="1"/>
</dbReference>
<evidence type="ECO:0000256" key="1">
    <source>
        <dbReference type="ARBA" id="ARBA00022801"/>
    </source>
</evidence>
<reference evidence="4" key="1">
    <citation type="journal article" date="2019" name="Int. J. Syst. Evol. Microbiol.">
        <title>The Global Catalogue of Microorganisms (GCM) 10K type strain sequencing project: providing services to taxonomists for standard genome sequencing and annotation.</title>
        <authorList>
            <consortium name="The Broad Institute Genomics Platform"/>
            <consortium name="The Broad Institute Genome Sequencing Center for Infectious Disease"/>
            <person name="Wu L."/>
            <person name="Ma J."/>
        </authorList>
    </citation>
    <scope>NUCLEOTIDE SEQUENCE [LARGE SCALE GENOMIC DNA]</scope>
    <source>
        <strain evidence="4">KCTC 33676</strain>
    </source>
</reference>
<gene>
    <name evidence="3" type="ORF">ACFSUC_08735</name>
</gene>
<feature type="region of interest" description="Disordered" evidence="2">
    <location>
        <begin position="67"/>
        <end position="90"/>
    </location>
</feature>
<protein>
    <submittedName>
        <fullName evidence="3">HAD family hydrolase</fullName>
        <ecNumber evidence="3">3.1.3.-</ecNumber>
    </submittedName>
</protein>
<dbReference type="SFLD" id="SFLDS00003">
    <property type="entry name" value="Haloacid_Dehalogenase"/>
    <property type="match status" value="1"/>
</dbReference>
<dbReference type="InterPro" id="IPR036412">
    <property type="entry name" value="HAD-like_sf"/>
</dbReference>
<evidence type="ECO:0000256" key="2">
    <source>
        <dbReference type="SAM" id="MobiDB-lite"/>
    </source>
</evidence>
<dbReference type="EC" id="3.1.3.-" evidence="3"/>
<dbReference type="RefSeq" id="WP_379929165.1">
    <property type="nucleotide sequence ID" value="NZ_JBHUMM010000014.1"/>
</dbReference>
<evidence type="ECO:0000313" key="4">
    <source>
        <dbReference type="Proteomes" id="UP001597497"/>
    </source>
</evidence>
<keyword evidence="4" id="KW-1185">Reference proteome</keyword>
<sequence>MCAQQLLRNKKVLFFDVMGTLIDPEKTFEHALKDSYEDFTARLDGAMSSSDFMNAYRKRYTRFSQRYRSKKKQNRSASANQKRAAHAQPVTKRQLRLRTLHALLSSSSLPFDASSREAFVQYVRKNQRHHYTLYPDVAKTFDQLAKRYTICLISNSHPISVEQLGLHSWVLSTRVFTAKQSGFRKPAREMYQYALKKSGYHAADAVMIGDSKRNDIFGATRAGIDAIWIQREDRQAGGKEGDKKKRTKKIGNEHIVIVRTLSALLDWL</sequence>
<dbReference type="SUPFAM" id="SSF56784">
    <property type="entry name" value="HAD-like"/>
    <property type="match status" value="1"/>
</dbReference>
<dbReference type="NCBIfam" id="TIGR01549">
    <property type="entry name" value="HAD-SF-IA-v1"/>
    <property type="match status" value="1"/>
</dbReference>
<dbReference type="InterPro" id="IPR023214">
    <property type="entry name" value="HAD_sf"/>
</dbReference>
<dbReference type="GO" id="GO:0016787">
    <property type="term" value="F:hydrolase activity"/>
    <property type="evidence" value="ECO:0007669"/>
    <property type="project" value="UniProtKB-KW"/>
</dbReference>
<dbReference type="EMBL" id="JBHUMM010000014">
    <property type="protein sequence ID" value="MFD2671690.1"/>
    <property type="molecule type" value="Genomic_DNA"/>
</dbReference>
<dbReference type="Gene3D" id="3.40.50.1000">
    <property type="entry name" value="HAD superfamily/HAD-like"/>
    <property type="match status" value="1"/>
</dbReference>
<dbReference type="PANTHER" id="PTHR43316">
    <property type="entry name" value="HYDROLASE, HALOACID DELAHOGENASE-RELATED"/>
    <property type="match status" value="1"/>
</dbReference>
<evidence type="ECO:0000313" key="3">
    <source>
        <dbReference type="EMBL" id="MFD2671690.1"/>
    </source>
</evidence>
<dbReference type="NCBIfam" id="TIGR01509">
    <property type="entry name" value="HAD-SF-IA-v3"/>
    <property type="match status" value="1"/>
</dbReference>
<keyword evidence="1 3" id="KW-0378">Hydrolase</keyword>
<comment type="caution">
    <text evidence="3">The sequence shown here is derived from an EMBL/GenBank/DDBJ whole genome shotgun (WGS) entry which is preliminary data.</text>
</comment>
<accession>A0ABW5RAA5</accession>
<dbReference type="Proteomes" id="UP001597497">
    <property type="component" value="Unassembled WGS sequence"/>
</dbReference>